<dbReference type="AlphaFoldDB" id="A0AAV9GDA8"/>
<reference evidence="10" key="2">
    <citation type="submission" date="2023-05" db="EMBL/GenBank/DDBJ databases">
        <authorList>
            <consortium name="Lawrence Berkeley National Laboratory"/>
            <person name="Steindorff A."/>
            <person name="Hensen N."/>
            <person name="Bonometti L."/>
            <person name="Westerberg I."/>
            <person name="Brannstrom I.O."/>
            <person name="Guillou S."/>
            <person name="Cros-Aarteil S."/>
            <person name="Calhoun S."/>
            <person name="Haridas S."/>
            <person name="Kuo A."/>
            <person name="Mondo S."/>
            <person name="Pangilinan J."/>
            <person name="Riley R."/>
            <person name="Labutti K."/>
            <person name="Andreopoulos B."/>
            <person name="Lipzen A."/>
            <person name="Chen C."/>
            <person name="Yanf M."/>
            <person name="Daum C."/>
            <person name="Ng V."/>
            <person name="Clum A."/>
            <person name="Ohm R."/>
            <person name="Martin F."/>
            <person name="Silar P."/>
            <person name="Natvig D."/>
            <person name="Lalanne C."/>
            <person name="Gautier V."/>
            <person name="Ament-Velasquez S.L."/>
            <person name="Kruys A."/>
            <person name="Hutchinson M.I."/>
            <person name="Powell A.J."/>
            <person name="Barry K."/>
            <person name="Miller A.N."/>
            <person name="Grigoriev I.V."/>
            <person name="Debuchy R."/>
            <person name="Gladieux P."/>
            <person name="Thoren M.H."/>
            <person name="Johannesson H."/>
        </authorList>
    </citation>
    <scope>NUCLEOTIDE SEQUENCE</scope>
    <source>
        <strain evidence="10">PSN243</strain>
    </source>
</reference>
<evidence type="ECO:0000256" key="8">
    <source>
        <dbReference type="PIRSR" id="PIRSR602401-1"/>
    </source>
</evidence>
<evidence type="ECO:0000256" key="3">
    <source>
        <dbReference type="ARBA" id="ARBA00022617"/>
    </source>
</evidence>
<evidence type="ECO:0000256" key="2">
    <source>
        <dbReference type="ARBA" id="ARBA00010617"/>
    </source>
</evidence>
<evidence type="ECO:0000256" key="9">
    <source>
        <dbReference type="RuleBase" id="RU000461"/>
    </source>
</evidence>
<evidence type="ECO:0000256" key="1">
    <source>
        <dbReference type="ARBA" id="ARBA00001971"/>
    </source>
</evidence>
<dbReference type="PRINTS" id="PR00463">
    <property type="entry name" value="EP450I"/>
</dbReference>
<comment type="similarity">
    <text evidence="2 9">Belongs to the cytochrome P450 family.</text>
</comment>
<evidence type="ECO:0000256" key="4">
    <source>
        <dbReference type="ARBA" id="ARBA00022723"/>
    </source>
</evidence>
<feature type="binding site" description="axial binding residue" evidence="8">
    <location>
        <position position="445"/>
    </location>
    <ligand>
        <name>heme</name>
        <dbReference type="ChEBI" id="CHEBI:30413"/>
    </ligand>
    <ligandPart>
        <name>Fe</name>
        <dbReference type="ChEBI" id="CHEBI:18248"/>
    </ligandPart>
</feature>
<dbReference type="GO" id="GO:0016705">
    <property type="term" value="F:oxidoreductase activity, acting on paired donors, with incorporation or reduction of molecular oxygen"/>
    <property type="evidence" value="ECO:0007669"/>
    <property type="project" value="InterPro"/>
</dbReference>
<dbReference type="GO" id="GO:0020037">
    <property type="term" value="F:heme binding"/>
    <property type="evidence" value="ECO:0007669"/>
    <property type="project" value="InterPro"/>
</dbReference>
<sequence>MLLPLPTFTSAAALAVAATTIYLVARIVYNLYFHPLARFPGPFAHRATRLAYLRRYLKGTLPRDLLAFHDRYGPIVRIAPDELAFNDPEAWRAIYGHKTEEFPKVQAFYRPRAAPSNLVTEPSRAVHRQLRLQIAPQFSDRSMREQEPMVGKYMDLLVKRLRENCIDPTRKDEQTGLEARFPLNLVDYYTWTTFDIIGDLAFGEPFGCLDRVKDDAWIRNILDAMEKGPIIASLTYLGLDKALLPILRRVLQKGRALHDQATLEKLKRRMELKVERHDLIAGFLRVKDLDFNDLRSNASVLILAGSETTSTLLSGLTYLLLRNPPSLKKLTDEVRSSFNSEEEITLLSVSRLDYMLACINEGLRRYPPVPVGLPRKIPRGGSTVIAGEVIPDNTIVAVWQWATYHSAQNFTDPFGFHPERFLHDPEFAGDKLDIVQPFSVGPRNCVGRNLAYAEMRLILAKIVYNFDMQLADEDLDWLDHKQYFLNIKPALPVYLTPVKRG</sequence>
<evidence type="ECO:0000313" key="10">
    <source>
        <dbReference type="EMBL" id="KAK4445887.1"/>
    </source>
</evidence>
<dbReference type="PRINTS" id="PR00385">
    <property type="entry name" value="P450"/>
</dbReference>
<dbReference type="InterPro" id="IPR002401">
    <property type="entry name" value="Cyt_P450_E_grp-I"/>
</dbReference>
<dbReference type="PANTHER" id="PTHR24305">
    <property type="entry name" value="CYTOCHROME P450"/>
    <property type="match status" value="1"/>
</dbReference>
<protein>
    <submittedName>
        <fullName evidence="10">Cytochrome P450 monooxygenase</fullName>
    </submittedName>
</protein>
<dbReference type="GO" id="GO:0004497">
    <property type="term" value="F:monooxygenase activity"/>
    <property type="evidence" value="ECO:0007669"/>
    <property type="project" value="UniProtKB-KW"/>
</dbReference>
<dbReference type="SUPFAM" id="SSF48264">
    <property type="entry name" value="Cytochrome P450"/>
    <property type="match status" value="1"/>
</dbReference>
<keyword evidence="5 9" id="KW-0560">Oxidoreductase</keyword>
<name>A0AAV9GDA8_9PEZI</name>
<keyword evidence="6 8" id="KW-0408">Iron</keyword>
<dbReference type="Pfam" id="PF00067">
    <property type="entry name" value="p450"/>
    <property type="match status" value="1"/>
</dbReference>
<keyword evidence="4 8" id="KW-0479">Metal-binding</keyword>
<dbReference type="Gene3D" id="1.10.630.10">
    <property type="entry name" value="Cytochrome P450"/>
    <property type="match status" value="1"/>
</dbReference>
<comment type="cofactor">
    <cofactor evidence="1 8">
        <name>heme</name>
        <dbReference type="ChEBI" id="CHEBI:30413"/>
    </cofactor>
</comment>
<organism evidence="10 11">
    <name type="scientific">Podospora aff. communis PSN243</name>
    <dbReference type="NCBI Taxonomy" id="3040156"/>
    <lineage>
        <taxon>Eukaryota</taxon>
        <taxon>Fungi</taxon>
        <taxon>Dikarya</taxon>
        <taxon>Ascomycota</taxon>
        <taxon>Pezizomycotina</taxon>
        <taxon>Sordariomycetes</taxon>
        <taxon>Sordariomycetidae</taxon>
        <taxon>Sordariales</taxon>
        <taxon>Podosporaceae</taxon>
        <taxon>Podospora</taxon>
    </lineage>
</organism>
<dbReference type="InterPro" id="IPR001128">
    <property type="entry name" value="Cyt_P450"/>
</dbReference>
<gene>
    <name evidence="10" type="ORF">QBC34DRAFT_383802</name>
</gene>
<dbReference type="EMBL" id="MU865961">
    <property type="protein sequence ID" value="KAK4445887.1"/>
    <property type="molecule type" value="Genomic_DNA"/>
</dbReference>
<evidence type="ECO:0000256" key="6">
    <source>
        <dbReference type="ARBA" id="ARBA00023004"/>
    </source>
</evidence>
<proteinExistence type="inferred from homology"/>
<dbReference type="PROSITE" id="PS00086">
    <property type="entry name" value="CYTOCHROME_P450"/>
    <property type="match status" value="1"/>
</dbReference>
<evidence type="ECO:0000313" key="11">
    <source>
        <dbReference type="Proteomes" id="UP001321760"/>
    </source>
</evidence>
<keyword evidence="3 8" id="KW-0349">Heme</keyword>
<keyword evidence="11" id="KW-1185">Reference proteome</keyword>
<evidence type="ECO:0000256" key="5">
    <source>
        <dbReference type="ARBA" id="ARBA00023002"/>
    </source>
</evidence>
<evidence type="ECO:0000256" key="7">
    <source>
        <dbReference type="ARBA" id="ARBA00023033"/>
    </source>
</evidence>
<dbReference type="CDD" id="cd11058">
    <property type="entry name" value="CYP60B-like"/>
    <property type="match status" value="1"/>
</dbReference>
<accession>A0AAV9GDA8</accession>
<dbReference type="GO" id="GO:0005506">
    <property type="term" value="F:iron ion binding"/>
    <property type="evidence" value="ECO:0007669"/>
    <property type="project" value="InterPro"/>
</dbReference>
<dbReference type="InterPro" id="IPR036396">
    <property type="entry name" value="Cyt_P450_sf"/>
</dbReference>
<keyword evidence="7 9" id="KW-0503">Monooxygenase</keyword>
<reference evidence="10" key="1">
    <citation type="journal article" date="2023" name="Mol. Phylogenet. Evol.">
        <title>Genome-scale phylogeny and comparative genomics of the fungal order Sordariales.</title>
        <authorList>
            <person name="Hensen N."/>
            <person name="Bonometti L."/>
            <person name="Westerberg I."/>
            <person name="Brannstrom I.O."/>
            <person name="Guillou S."/>
            <person name="Cros-Aarteil S."/>
            <person name="Calhoun S."/>
            <person name="Haridas S."/>
            <person name="Kuo A."/>
            <person name="Mondo S."/>
            <person name="Pangilinan J."/>
            <person name="Riley R."/>
            <person name="LaButti K."/>
            <person name="Andreopoulos B."/>
            <person name="Lipzen A."/>
            <person name="Chen C."/>
            <person name="Yan M."/>
            <person name="Daum C."/>
            <person name="Ng V."/>
            <person name="Clum A."/>
            <person name="Steindorff A."/>
            <person name="Ohm R.A."/>
            <person name="Martin F."/>
            <person name="Silar P."/>
            <person name="Natvig D.O."/>
            <person name="Lalanne C."/>
            <person name="Gautier V."/>
            <person name="Ament-Velasquez S.L."/>
            <person name="Kruys A."/>
            <person name="Hutchinson M.I."/>
            <person name="Powell A.J."/>
            <person name="Barry K."/>
            <person name="Miller A.N."/>
            <person name="Grigoriev I.V."/>
            <person name="Debuchy R."/>
            <person name="Gladieux P."/>
            <person name="Hiltunen Thoren M."/>
            <person name="Johannesson H."/>
        </authorList>
    </citation>
    <scope>NUCLEOTIDE SEQUENCE</scope>
    <source>
        <strain evidence="10">PSN243</strain>
    </source>
</reference>
<comment type="caution">
    <text evidence="10">The sequence shown here is derived from an EMBL/GenBank/DDBJ whole genome shotgun (WGS) entry which is preliminary data.</text>
</comment>
<dbReference type="PANTHER" id="PTHR24305:SF230">
    <property type="entry name" value="P450, PUTATIVE (EUROFUNG)-RELATED"/>
    <property type="match status" value="1"/>
</dbReference>
<dbReference type="InterPro" id="IPR050121">
    <property type="entry name" value="Cytochrome_P450_monoxygenase"/>
</dbReference>
<dbReference type="Proteomes" id="UP001321760">
    <property type="component" value="Unassembled WGS sequence"/>
</dbReference>
<dbReference type="InterPro" id="IPR017972">
    <property type="entry name" value="Cyt_P450_CS"/>
</dbReference>